<sequence>MAFILHLAISSPCPRGTLALPVIAAPDLSVLPSQSVGIEDTYTQKKGTQSVGVTFLYSGLPGDVRTSQTMGMLTYSTAVGHAYRCLYLHVGMDGRSQPVSCGRGA</sequence>
<protein>
    <submittedName>
        <fullName evidence="1">Uncharacterized protein</fullName>
    </submittedName>
</protein>
<dbReference type="Proteomes" id="UP001501563">
    <property type="component" value="Unassembled WGS sequence"/>
</dbReference>
<evidence type="ECO:0000313" key="1">
    <source>
        <dbReference type="EMBL" id="GAA3910389.1"/>
    </source>
</evidence>
<name>A0ABP7LYT3_9ACTN</name>
<gene>
    <name evidence="1" type="ORF">GCM10022207_94620</name>
</gene>
<comment type="caution">
    <text evidence="1">The sequence shown here is derived from an EMBL/GenBank/DDBJ whole genome shotgun (WGS) entry which is preliminary data.</text>
</comment>
<proteinExistence type="predicted"/>
<accession>A0ABP7LYT3</accession>
<organism evidence="1 2">
    <name type="scientific">Streptomyces lannensis</name>
    <dbReference type="NCBI Taxonomy" id="766498"/>
    <lineage>
        <taxon>Bacteria</taxon>
        <taxon>Bacillati</taxon>
        <taxon>Actinomycetota</taxon>
        <taxon>Actinomycetes</taxon>
        <taxon>Kitasatosporales</taxon>
        <taxon>Streptomycetaceae</taxon>
        <taxon>Streptomyces</taxon>
    </lineage>
</organism>
<reference evidence="2" key="1">
    <citation type="journal article" date="2019" name="Int. J. Syst. Evol. Microbiol.">
        <title>The Global Catalogue of Microorganisms (GCM) 10K type strain sequencing project: providing services to taxonomists for standard genome sequencing and annotation.</title>
        <authorList>
            <consortium name="The Broad Institute Genomics Platform"/>
            <consortium name="The Broad Institute Genome Sequencing Center for Infectious Disease"/>
            <person name="Wu L."/>
            <person name="Ma J."/>
        </authorList>
    </citation>
    <scope>NUCLEOTIDE SEQUENCE [LARGE SCALE GENOMIC DNA]</scope>
    <source>
        <strain evidence="2">JCM 16578</strain>
    </source>
</reference>
<keyword evidence="2" id="KW-1185">Reference proteome</keyword>
<dbReference type="EMBL" id="BAAAZA010000099">
    <property type="protein sequence ID" value="GAA3910389.1"/>
    <property type="molecule type" value="Genomic_DNA"/>
</dbReference>
<evidence type="ECO:0000313" key="2">
    <source>
        <dbReference type="Proteomes" id="UP001501563"/>
    </source>
</evidence>